<gene>
    <name evidence="2" type="ORF">H5S09_08120</name>
</gene>
<proteinExistence type="predicted"/>
<feature type="transmembrane region" description="Helical" evidence="1">
    <location>
        <begin position="207"/>
        <end position="225"/>
    </location>
</feature>
<evidence type="ECO:0000313" key="2">
    <source>
        <dbReference type="EMBL" id="MBB1097898.1"/>
    </source>
</evidence>
<feature type="transmembrane region" description="Helical" evidence="1">
    <location>
        <begin position="149"/>
        <end position="170"/>
    </location>
</feature>
<keyword evidence="1" id="KW-1133">Transmembrane helix</keyword>
<keyword evidence="3" id="KW-1185">Reference proteome</keyword>
<sequence>MWKNSLNLIANVLLFILIIITLLGGCSELLFNIVSISRTGVIILDVLSLLFLMMIMFRKKLYIIYKRNISAKINIIFAISLFIIGIWQLYLVLTISGFSKWDPGNIILQAMGKKQWAGEEYFSYYPNTYFLMLLEHMIWYLIGKPNIETLTIVLNILNYLLIDGGIYTLYRVSKKYINLVVAKTAALLSIIFIGVSPWGCLTYSDPLAFSLSIFSISLLLSLRFSTTNRKYMYSALIGFLMVIDYLIKPSLVILFIAAIIVTLPLLKKLIKSDRLSIIIIAMAVMASYGCYLAYRNNNSFVTFDSSKSFSMTHFADMGIKNNGGYSQEDTVRDMQILDPKERQRADIQDWVTEFNRKGLTGYQVFLIKKQILNTSDASFAWGNDGEPFIRPYCKSNFAKLSRKLFIPKYNSALKAINDILWIITLIFMLFSLCAKDWITLLLKYVVLGFALFLLLFEGGRSRYLIQFLPYVFLLSGIGFYKLQKILDERIKLV</sequence>
<evidence type="ECO:0000313" key="3">
    <source>
        <dbReference type="Proteomes" id="UP000517106"/>
    </source>
</evidence>
<feature type="transmembrane region" description="Helical" evidence="1">
    <location>
        <begin position="231"/>
        <end position="263"/>
    </location>
</feature>
<evidence type="ECO:0008006" key="4">
    <source>
        <dbReference type="Google" id="ProtNLM"/>
    </source>
</evidence>
<keyword evidence="1" id="KW-0472">Membrane</keyword>
<feature type="transmembrane region" description="Helical" evidence="1">
    <location>
        <begin position="40"/>
        <end position="57"/>
    </location>
</feature>
<feature type="transmembrane region" description="Helical" evidence="1">
    <location>
        <begin position="440"/>
        <end position="457"/>
    </location>
</feature>
<name>A0A7W3ULR4_9LACO</name>
<feature type="transmembrane region" description="Helical" evidence="1">
    <location>
        <begin position="69"/>
        <end position="93"/>
    </location>
</feature>
<protein>
    <recommendedName>
        <fullName evidence="4">Glycosyltransferase RgtA/B/C/D-like domain-containing protein</fullName>
    </recommendedName>
</protein>
<evidence type="ECO:0000256" key="1">
    <source>
        <dbReference type="SAM" id="Phobius"/>
    </source>
</evidence>
<dbReference type="EMBL" id="JACIVA010000052">
    <property type="protein sequence ID" value="MBB1097898.1"/>
    <property type="molecule type" value="Genomic_DNA"/>
</dbReference>
<feature type="transmembrane region" description="Helical" evidence="1">
    <location>
        <begin position="176"/>
        <end position="195"/>
    </location>
</feature>
<keyword evidence="1" id="KW-0812">Transmembrane</keyword>
<dbReference type="Proteomes" id="UP000517106">
    <property type="component" value="Unassembled WGS sequence"/>
</dbReference>
<feature type="transmembrane region" description="Helical" evidence="1">
    <location>
        <begin position="415"/>
        <end position="433"/>
    </location>
</feature>
<comment type="caution">
    <text evidence="2">The sequence shown here is derived from an EMBL/GenBank/DDBJ whole genome shotgun (WGS) entry which is preliminary data.</text>
</comment>
<reference evidence="2 3" key="1">
    <citation type="submission" date="2020-07" db="EMBL/GenBank/DDBJ databases">
        <title>Description of Limosilactobacillus balticus sp. nov., Limosilactobacillus agrestis sp. nov., Limosilactobacillus albertensis sp. nov., Limosilactobacillus rudii sp. nov., Limosilactobacillus fastidiosus sp. nov., five novel Limosilactobacillus species isolated from the vertebrate gastrointestinal tract, and proposal of 6 subspecies of Limosilactobacillus reuteri adapted to the gastrointestinal tract of specific vertebrate hosts.</title>
        <authorList>
            <person name="Li F."/>
            <person name="Cheng C."/>
            <person name="Zheng J."/>
            <person name="Quevedo R.M."/>
            <person name="Li J."/>
            <person name="Roos S."/>
            <person name="Gaenzle M.G."/>
            <person name="Walter J."/>
        </authorList>
    </citation>
    <scope>NUCLEOTIDE SEQUENCE [LARGE SCALE GENOMIC DNA]</scope>
    <source>
        <strain evidence="2 3">STM2_1</strain>
    </source>
</reference>
<dbReference type="AlphaFoldDB" id="A0A7W3ULR4"/>
<feature type="transmembrane region" description="Helical" evidence="1">
    <location>
        <begin position="275"/>
        <end position="294"/>
    </location>
</feature>
<organism evidence="2 3">
    <name type="scientific">Limosilactobacillus rudii</name>
    <dbReference type="NCBI Taxonomy" id="2759755"/>
    <lineage>
        <taxon>Bacteria</taxon>
        <taxon>Bacillati</taxon>
        <taxon>Bacillota</taxon>
        <taxon>Bacilli</taxon>
        <taxon>Lactobacillales</taxon>
        <taxon>Lactobacillaceae</taxon>
        <taxon>Limosilactobacillus</taxon>
    </lineage>
</organism>
<feature type="transmembrane region" description="Helical" evidence="1">
    <location>
        <begin position="12"/>
        <end position="34"/>
    </location>
</feature>
<accession>A0A7W3ULR4</accession>
<feature type="transmembrane region" description="Helical" evidence="1">
    <location>
        <begin position="463"/>
        <end position="482"/>
    </location>
</feature>
<dbReference type="PROSITE" id="PS51257">
    <property type="entry name" value="PROKAR_LIPOPROTEIN"/>
    <property type="match status" value="1"/>
</dbReference>
<dbReference type="RefSeq" id="WP_182596612.1">
    <property type="nucleotide sequence ID" value="NZ_JACIVA010000052.1"/>
</dbReference>